<sequence>MPRPATDLDASLSDVGGLFAAPARDRRPSARLRSAVHRAGLWSREGLLERAFTTMFSGLVYPQIWEDPVVDLEALALGPGKRMITIASGGCNVLSYLTADPQEIIAVDLNAHHVALTRLKLAGARHFPNYATFFRFFGRADDAANIAAYRTFVRNGLDAETAAYWDRRDLVRRPRVRLFTQNIYKHGVLGRFIKLSHVGARLAGVPLQPLTEMRGLAEQQAYFDQVIAPFFDRPTVRWLTSLKASLFGLGIPPAQYEALAGDAEMADVLKQRLEKLICGFPMDENYFTHQALGRAYAPGDAGPLPLYLQSTHFSDIAARANRVSVVRQSFTERLHAEADASLDGYVLLDAQDWMTDTQLNDLWREITRTARPGARVIFRTAGEATILPGRVADGVLAAWDYRQAQSEDLCRRDRSAIYGGFHLYIRQA</sequence>
<reference evidence="1" key="1">
    <citation type="journal article" date="2014" name="Int. J. Syst. Evol. Microbiol.">
        <title>Complete genome sequence of Corynebacterium casei LMG S-19264T (=DSM 44701T), isolated from a smear-ripened cheese.</title>
        <authorList>
            <consortium name="US DOE Joint Genome Institute (JGI-PGF)"/>
            <person name="Walter F."/>
            <person name="Albersmeier A."/>
            <person name="Kalinowski J."/>
            <person name="Ruckert C."/>
        </authorList>
    </citation>
    <scope>NUCLEOTIDE SEQUENCE</scope>
    <source>
        <strain evidence="1">CGMCC 1.15493</strain>
    </source>
</reference>
<keyword evidence="2" id="KW-1185">Reference proteome</keyword>
<dbReference type="Proteomes" id="UP000613160">
    <property type="component" value="Unassembled WGS sequence"/>
</dbReference>
<dbReference type="InterPro" id="IPR029063">
    <property type="entry name" value="SAM-dependent_MTases_sf"/>
</dbReference>
<evidence type="ECO:0000313" key="1">
    <source>
        <dbReference type="EMBL" id="GGD28205.1"/>
    </source>
</evidence>
<reference evidence="1" key="2">
    <citation type="submission" date="2020-09" db="EMBL/GenBank/DDBJ databases">
        <authorList>
            <person name="Sun Q."/>
            <person name="Zhou Y."/>
        </authorList>
    </citation>
    <scope>NUCLEOTIDE SEQUENCE</scope>
    <source>
        <strain evidence="1">CGMCC 1.15493</strain>
    </source>
</reference>
<comment type="caution">
    <text evidence="1">The sequence shown here is derived from an EMBL/GenBank/DDBJ whole genome shotgun (WGS) entry which is preliminary data.</text>
</comment>
<evidence type="ECO:0000313" key="2">
    <source>
        <dbReference type="Proteomes" id="UP000613160"/>
    </source>
</evidence>
<dbReference type="EMBL" id="BMJJ01000008">
    <property type="protein sequence ID" value="GGD28205.1"/>
    <property type="molecule type" value="Genomic_DNA"/>
</dbReference>
<protein>
    <submittedName>
        <fullName evidence="1">S-adenosylmethionine--diacylglycerol 3-amino-3-carboxypropyl transferase</fullName>
    </submittedName>
</protein>
<gene>
    <name evidence="1" type="ORF">GCM10011335_34190</name>
</gene>
<dbReference type="AlphaFoldDB" id="A0A917DDB1"/>
<dbReference type="PANTHER" id="PTHR47473:SF1">
    <property type="entry name" value="METHYLTRANSFERASE DOMAIN-CONTAINING PROTEIN"/>
    <property type="match status" value="1"/>
</dbReference>
<organism evidence="1 2">
    <name type="scientific">Aureimonas glaciei</name>
    <dbReference type="NCBI Taxonomy" id="1776957"/>
    <lineage>
        <taxon>Bacteria</taxon>
        <taxon>Pseudomonadati</taxon>
        <taxon>Pseudomonadota</taxon>
        <taxon>Alphaproteobacteria</taxon>
        <taxon>Hyphomicrobiales</taxon>
        <taxon>Aurantimonadaceae</taxon>
        <taxon>Aureimonas</taxon>
    </lineage>
</organism>
<proteinExistence type="predicted"/>
<dbReference type="GO" id="GO:0016740">
    <property type="term" value="F:transferase activity"/>
    <property type="evidence" value="ECO:0007669"/>
    <property type="project" value="UniProtKB-KW"/>
</dbReference>
<name>A0A917DDB1_9HYPH</name>
<dbReference type="Pfam" id="PF11899">
    <property type="entry name" value="DUF3419"/>
    <property type="match status" value="1"/>
</dbReference>
<dbReference type="RefSeq" id="WP_188852942.1">
    <property type="nucleotide sequence ID" value="NZ_BMJJ01000008.1"/>
</dbReference>
<dbReference type="SUPFAM" id="SSF53335">
    <property type="entry name" value="S-adenosyl-L-methionine-dependent methyltransferases"/>
    <property type="match status" value="1"/>
</dbReference>
<dbReference type="PANTHER" id="PTHR47473">
    <property type="entry name" value="BTA1P"/>
    <property type="match status" value="1"/>
</dbReference>
<keyword evidence="1" id="KW-0808">Transferase</keyword>
<accession>A0A917DDB1</accession>
<dbReference type="InterPro" id="IPR021829">
    <property type="entry name" value="DUF3419"/>
</dbReference>